<evidence type="ECO:0000313" key="3">
    <source>
        <dbReference type="Proteomes" id="UP000748752"/>
    </source>
</evidence>
<accession>A0ABS1CIM8</accession>
<evidence type="ECO:0000256" key="1">
    <source>
        <dbReference type="SAM" id="Phobius"/>
    </source>
</evidence>
<dbReference type="Proteomes" id="UP000748752">
    <property type="component" value="Unassembled WGS sequence"/>
</dbReference>
<gene>
    <name evidence="2" type="ORF">CKO31_13700</name>
</gene>
<comment type="caution">
    <text evidence="2">The sequence shown here is derived from an EMBL/GenBank/DDBJ whole genome shotgun (WGS) entry which is preliminary data.</text>
</comment>
<keyword evidence="3" id="KW-1185">Reference proteome</keyword>
<keyword evidence="1" id="KW-0472">Membrane</keyword>
<evidence type="ECO:0008006" key="4">
    <source>
        <dbReference type="Google" id="ProtNLM"/>
    </source>
</evidence>
<feature type="transmembrane region" description="Helical" evidence="1">
    <location>
        <begin position="21"/>
        <end position="38"/>
    </location>
</feature>
<proteinExistence type="predicted"/>
<evidence type="ECO:0000313" key="2">
    <source>
        <dbReference type="EMBL" id="MBK1631771.1"/>
    </source>
</evidence>
<feature type="transmembrane region" description="Helical" evidence="1">
    <location>
        <begin position="44"/>
        <end position="65"/>
    </location>
</feature>
<dbReference type="RefSeq" id="WP_200238519.1">
    <property type="nucleotide sequence ID" value="NZ_NRRV01000032.1"/>
</dbReference>
<dbReference type="EMBL" id="NRRV01000032">
    <property type="protein sequence ID" value="MBK1631771.1"/>
    <property type="molecule type" value="Genomic_DNA"/>
</dbReference>
<protein>
    <recommendedName>
        <fullName evidence="4">DUF4429 domain-containing protein</fullName>
    </recommendedName>
</protein>
<reference evidence="2 3" key="1">
    <citation type="journal article" date="2020" name="Microorganisms">
        <title>Osmotic Adaptation and Compatible Solute Biosynthesis of Phototrophic Bacteria as Revealed from Genome Analyses.</title>
        <authorList>
            <person name="Imhoff J.F."/>
            <person name="Rahn T."/>
            <person name="Kunzel S."/>
            <person name="Keller A."/>
            <person name="Neulinger S.C."/>
        </authorList>
    </citation>
    <scope>NUCLEOTIDE SEQUENCE [LARGE SCALE GENOMIC DNA]</scope>
    <source>
        <strain evidence="2 3">DSM 6210</strain>
    </source>
</reference>
<name>A0ABS1CIM8_9GAMM</name>
<keyword evidence="1" id="KW-0812">Transmembrane</keyword>
<organism evidence="2 3">
    <name type="scientific">Thiohalocapsa halophila</name>
    <dbReference type="NCBI Taxonomy" id="69359"/>
    <lineage>
        <taxon>Bacteria</taxon>
        <taxon>Pseudomonadati</taxon>
        <taxon>Pseudomonadota</taxon>
        <taxon>Gammaproteobacteria</taxon>
        <taxon>Chromatiales</taxon>
        <taxon>Chromatiaceae</taxon>
        <taxon>Thiohalocapsa</taxon>
    </lineage>
</organism>
<keyword evidence="1" id="KW-1133">Transmembrane helix</keyword>
<sequence length="359" mass="39716">MKTVENSPERLVLGGWRAGSIALAMLLLALPVAFYFLIVTEEPYTLWANAFLLLICLSLVPRMVLWERIELDRDAAEIRFDQLRLLGRLRRSAPLKPVSRVEVETRSSIDSTGRPSRRLVLVTGHERTPFSRLYTSGKFEREKDLLNDWLKAAFGERWREAATRFTEDAASAGDADVPDGVTRIRQPATGLSLDIPEDWAASVSLDTSGPLEIFGIRLLNRVDRPGKPRAPGDGEDWSRLVATGAEDAGLTLQIHDGPLRRTLEDTLNDPWSKQWGIEVLKTTEAVEMGGMRGFSIARRIPAGGSTPVFGKVGADAATRQLWLGAEHLHVEMVGMARLDDAEMQHALDAMFASVRLPGA</sequence>